<keyword evidence="1" id="KW-0472">Membrane</keyword>
<organism evidence="2 3">
    <name type="scientific">Shigella boydii</name>
    <dbReference type="NCBI Taxonomy" id="621"/>
    <lineage>
        <taxon>Bacteria</taxon>
        <taxon>Pseudomonadati</taxon>
        <taxon>Pseudomonadota</taxon>
        <taxon>Gammaproteobacteria</taxon>
        <taxon>Enterobacterales</taxon>
        <taxon>Enterobacteriaceae</taxon>
        <taxon>Shigella</taxon>
    </lineage>
</organism>
<accession>A0A7G6KF30</accession>
<name>A0A7G6KF30_SHIBO</name>
<proteinExistence type="predicted"/>
<keyword evidence="1" id="KW-0812">Transmembrane</keyword>
<dbReference type="AlphaFoldDB" id="A0A7G6KF30"/>
<dbReference type="EMBL" id="CP049278">
    <property type="protein sequence ID" value="QNC65823.1"/>
    <property type="molecule type" value="Genomic_DNA"/>
</dbReference>
<evidence type="ECO:0000313" key="2">
    <source>
        <dbReference type="EMBL" id="QNC65823.1"/>
    </source>
</evidence>
<keyword evidence="1" id="KW-1133">Transmembrane helix</keyword>
<dbReference type="Proteomes" id="UP000515238">
    <property type="component" value="Chromosome"/>
</dbReference>
<evidence type="ECO:0000313" key="3">
    <source>
        <dbReference type="Proteomes" id="UP000515238"/>
    </source>
</evidence>
<feature type="transmembrane region" description="Helical" evidence="1">
    <location>
        <begin position="89"/>
        <end position="108"/>
    </location>
</feature>
<sequence length="110" mass="13067">MHGITNNGLQYIEDTSLNKLKNNVFSIFEENEDIIKLSTEVVYRKKNSARTHFSEVISIMRYPDNKECVQIVTVRLPEKIRKMCDDQGAFGYYFFFFFFFFLILKKLMGL</sequence>
<reference evidence="2 3" key="1">
    <citation type="submission" date="2020-08" db="EMBL/GenBank/DDBJ databases">
        <title>Complete genome sequencing of Shigella boydii.</title>
        <authorList>
            <person name="Hazen T.H."/>
            <person name="Michalski J.M."/>
            <person name="Rasko D.A."/>
        </authorList>
    </citation>
    <scope>NUCLEOTIDE SEQUENCE [LARGE SCALE GENOMIC DNA]</scope>
    <source>
        <strain evidence="2 3">600690</strain>
    </source>
</reference>
<gene>
    <name evidence="2" type="ORF">G5S56_18250</name>
</gene>
<protein>
    <submittedName>
        <fullName evidence="2">Uncharacterized protein</fullName>
    </submittedName>
</protein>
<evidence type="ECO:0000256" key="1">
    <source>
        <dbReference type="SAM" id="Phobius"/>
    </source>
</evidence>